<protein>
    <submittedName>
        <fullName evidence="2">NPCBM/NEW2 domain-containing protein</fullName>
    </submittedName>
</protein>
<reference evidence="3" key="1">
    <citation type="journal article" date="2020" name="Syst. Appl. Microbiol.">
        <title>Streptomyces alkaliterrae sp. nov., isolated from an alkaline soil, and emended descriptions of Streptomyces alkaliphilus, Streptomyces calidiresistens and Streptomyces durbertensis.</title>
        <authorList>
            <person name="Swiecimska M."/>
            <person name="Golinska P."/>
            <person name="Nouioui I."/>
            <person name="Wypij M."/>
            <person name="Rai M."/>
            <person name="Sangal V."/>
            <person name="Goodfellow M."/>
        </authorList>
    </citation>
    <scope>NUCLEOTIDE SEQUENCE [LARGE SCALE GENOMIC DNA]</scope>
    <source>
        <strain evidence="3">DSM 104538</strain>
    </source>
</reference>
<proteinExistence type="predicted"/>
<dbReference type="InterPro" id="IPR008979">
    <property type="entry name" value="Galactose-bd-like_sf"/>
</dbReference>
<evidence type="ECO:0000259" key="1">
    <source>
        <dbReference type="SMART" id="SM00776"/>
    </source>
</evidence>
<accession>A0ABR6ENU3</accession>
<dbReference type="InterPro" id="IPR013222">
    <property type="entry name" value="Glyco_hyd_98_carb-bd"/>
</dbReference>
<gene>
    <name evidence="2" type="ORF">GL263_25655</name>
</gene>
<name>A0ABR6ENU3_9ACTN</name>
<dbReference type="InterPro" id="IPR038637">
    <property type="entry name" value="NPCBM_sf"/>
</dbReference>
<dbReference type="Proteomes" id="UP000766698">
    <property type="component" value="Unassembled WGS sequence"/>
</dbReference>
<feature type="domain" description="Glycosyl hydrolase family 98 putative carbohydrate-binding module" evidence="1">
    <location>
        <begin position="1"/>
        <end position="138"/>
    </location>
</feature>
<evidence type="ECO:0000313" key="3">
    <source>
        <dbReference type="Proteomes" id="UP000766698"/>
    </source>
</evidence>
<dbReference type="SMART" id="SM00776">
    <property type="entry name" value="NPCBM"/>
    <property type="match status" value="1"/>
</dbReference>
<sequence length="139" mass="14958">MNQLEWDLLGNGEEPVVRLAGSSWVWQRTGPSLDGRPFVHGITVGAPSTVTIDLNRACTTYEAWVGVDDLTVGGGPVRFAVQGDGRQLWRSDVARPGDGPVRVSVPLDGVETIRLTVNPQGPLALTTLTTWADSVIHCR</sequence>
<dbReference type="Pfam" id="PF08305">
    <property type="entry name" value="NPCBM"/>
    <property type="match status" value="1"/>
</dbReference>
<keyword evidence="3" id="KW-1185">Reference proteome</keyword>
<organism evidence="2 3">
    <name type="scientific">Streptomyces durbertensis</name>
    <dbReference type="NCBI Taxonomy" id="2448886"/>
    <lineage>
        <taxon>Bacteria</taxon>
        <taxon>Bacillati</taxon>
        <taxon>Actinomycetota</taxon>
        <taxon>Actinomycetes</taxon>
        <taxon>Kitasatosporales</taxon>
        <taxon>Streptomycetaceae</taxon>
        <taxon>Streptomyces</taxon>
    </lineage>
</organism>
<comment type="caution">
    <text evidence="2">The sequence shown here is derived from an EMBL/GenBank/DDBJ whole genome shotgun (WGS) entry which is preliminary data.</text>
</comment>
<evidence type="ECO:0000313" key="2">
    <source>
        <dbReference type="EMBL" id="MBB1246908.1"/>
    </source>
</evidence>
<dbReference type="SUPFAM" id="SSF49785">
    <property type="entry name" value="Galactose-binding domain-like"/>
    <property type="match status" value="1"/>
</dbReference>
<dbReference type="EMBL" id="WMLF01000661">
    <property type="protein sequence ID" value="MBB1246908.1"/>
    <property type="molecule type" value="Genomic_DNA"/>
</dbReference>
<dbReference type="Gene3D" id="2.60.120.1060">
    <property type="entry name" value="NPCBM/NEW2 domain"/>
    <property type="match status" value="1"/>
</dbReference>